<name>A0A7U7ESV3_9GAMM</name>
<dbReference type="Proteomes" id="UP000583387">
    <property type="component" value="Unassembled WGS sequence"/>
</dbReference>
<dbReference type="AlphaFoldDB" id="A0A7U7ESV3"/>
<proteinExistence type="predicted"/>
<accession>A0A7U7ESV3</accession>
<dbReference type="EMBL" id="CAJFCI010000088">
    <property type="protein sequence ID" value="CAD5110460.1"/>
    <property type="molecule type" value="Genomic_DNA"/>
</dbReference>
<reference evidence="1 2" key="1">
    <citation type="submission" date="2020-08" db="EMBL/GenBank/DDBJ databases">
        <authorList>
            <person name="Criscuolo A."/>
        </authorList>
    </citation>
    <scope>NUCLEOTIDE SEQUENCE [LARGE SCALE GENOMIC DNA]</scope>
    <source>
        <strain evidence="1">CIP111764</strain>
    </source>
</reference>
<evidence type="ECO:0000313" key="2">
    <source>
        <dbReference type="Proteomes" id="UP000583387"/>
    </source>
</evidence>
<evidence type="ECO:0000313" key="1">
    <source>
        <dbReference type="EMBL" id="CAD5110460.1"/>
    </source>
</evidence>
<organism evidence="1 2">
    <name type="scientific">Zestomonas carbonaria</name>
    <dbReference type="NCBI Taxonomy" id="2762745"/>
    <lineage>
        <taxon>Bacteria</taxon>
        <taxon>Pseudomonadati</taxon>
        <taxon>Pseudomonadota</taxon>
        <taxon>Gammaproteobacteria</taxon>
        <taxon>Pseudomonadales</taxon>
        <taxon>Pseudomonadaceae</taxon>
        <taxon>Zestomonas</taxon>
    </lineage>
</organism>
<protein>
    <recommendedName>
        <fullName evidence="3">Type VI secretion system secreted protein VgrG</fullName>
    </recommendedName>
</protein>
<gene>
    <name evidence="1" type="ORF">PSEWESI4_04783</name>
</gene>
<comment type="caution">
    <text evidence="1">The sequence shown here is derived from an EMBL/GenBank/DDBJ whole genome shotgun (WGS) entry which is preliminary data.</text>
</comment>
<sequence>MQGGNIELGMPGDFTVKAGSHSFVGPASLDHPLPAFLPPEDICVECLKMAAQSGSPLARKRS</sequence>
<keyword evidence="2" id="KW-1185">Reference proteome</keyword>
<evidence type="ECO:0008006" key="3">
    <source>
        <dbReference type="Google" id="ProtNLM"/>
    </source>
</evidence>